<name>A0A6A7AQ65_9PLEO</name>
<dbReference type="EMBL" id="MU006375">
    <property type="protein sequence ID" value="KAF2844497.1"/>
    <property type="molecule type" value="Genomic_DNA"/>
</dbReference>
<dbReference type="AlphaFoldDB" id="A0A6A7AQ65"/>
<proteinExistence type="predicted"/>
<evidence type="ECO:0000313" key="2">
    <source>
        <dbReference type="Proteomes" id="UP000799423"/>
    </source>
</evidence>
<organism evidence="1 2">
    <name type="scientific">Plenodomus tracheiphilus IPT5</name>
    <dbReference type="NCBI Taxonomy" id="1408161"/>
    <lineage>
        <taxon>Eukaryota</taxon>
        <taxon>Fungi</taxon>
        <taxon>Dikarya</taxon>
        <taxon>Ascomycota</taxon>
        <taxon>Pezizomycotina</taxon>
        <taxon>Dothideomycetes</taxon>
        <taxon>Pleosporomycetidae</taxon>
        <taxon>Pleosporales</taxon>
        <taxon>Pleosporineae</taxon>
        <taxon>Leptosphaeriaceae</taxon>
        <taxon>Plenodomus</taxon>
    </lineage>
</organism>
<protein>
    <submittedName>
        <fullName evidence="1">Uncharacterized protein</fullName>
    </submittedName>
</protein>
<reference evidence="1" key="1">
    <citation type="submission" date="2020-01" db="EMBL/GenBank/DDBJ databases">
        <authorList>
            <consortium name="DOE Joint Genome Institute"/>
            <person name="Haridas S."/>
            <person name="Albert R."/>
            <person name="Binder M."/>
            <person name="Bloem J."/>
            <person name="Labutti K."/>
            <person name="Salamov A."/>
            <person name="Andreopoulos B."/>
            <person name="Baker S.E."/>
            <person name="Barry K."/>
            <person name="Bills G."/>
            <person name="Bluhm B.H."/>
            <person name="Cannon C."/>
            <person name="Castanera R."/>
            <person name="Culley D.E."/>
            <person name="Daum C."/>
            <person name="Ezra D."/>
            <person name="Gonzalez J.B."/>
            <person name="Henrissat B."/>
            <person name="Kuo A."/>
            <person name="Liang C."/>
            <person name="Lipzen A."/>
            <person name="Lutzoni F."/>
            <person name="Magnuson J."/>
            <person name="Mondo S."/>
            <person name="Nolan M."/>
            <person name="Ohm R."/>
            <person name="Pangilinan J."/>
            <person name="Park H.-J."/>
            <person name="Ramirez L."/>
            <person name="Alfaro M."/>
            <person name="Sun H."/>
            <person name="Tritt A."/>
            <person name="Yoshinaga Y."/>
            <person name="Zwiers L.-H."/>
            <person name="Turgeon B.G."/>
            <person name="Goodwin S.B."/>
            <person name="Spatafora J.W."/>
            <person name="Crous P.W."/>
            <person name="Grigoriev I.V."/>
        </authorList>
    </citation>
    <scope>NUCLEOTIDE SEQUENCE</scope>
    <source>
        <strain evidence="1">IPT5</strain>
    </source>
</reference>
<evidence type="ECO:0000313" key="1">
    <source>
        <dbReference type="EMBL" id="KAF2844497.1"/>
    </source>
</evidence>
<gene>
    <name evidence="1" type="ORF">T440DRAFT_494065</name>
</gene>
<keyword evidence="2" id="KW-1185">Reference proteome</keyword>
<accession>A0A6A7AQ65</accession>
<sequence length="125" mass="14722">MILHRWIGVLKLAQQSPPSWYRSRLREELQERRIANPGWQRLSESSDVFHNSLAYACMVAKYTSRWMFHRTAARFCGSADHHMVCEVINPAKDHKLEEVALRHVINPLLFGKTCCRLRRVWPLLP</sequence>
<dbReference type="Proteomes" id="UP000799423">
    <property type="component" value="Unassembled WGS sequence"/>
</dbReference>
<dbReference type="OrthoDB" id="3582307at2759"/>